<feature type="transmembrane region" description="Helical" evidence="1">
    <location>
        <begin position="74"/>
        <end position="92"/>
    </location>
</feature>
<protein>
    <submittedName>
        <fullName evidence="2">Uncharacterized protein</fullName>
    </submittedName>
</protein>
<feature type="transmembrane region" description="Helical" evidence="1">
    <location>
        <begin position="47"/>
        <end position="67"/>
    </location>
</feature>
<keyword evidence="1" id="KW-1133">Transmembrane helix</keyword>
<dbReference type="Proteomes" id="UP000618445">
    <property type="component" value="Unassembled WGS sequence"/>
</dbReference>
<evidence type="ECO:0000313" key="3">
    <source>
        <dbReference type="Proteomes" id="UP000618445"/>
    </source>
</evidence>
<keyword evidence="1" id="KW-0812">Transmembrane</keyword>
<reference evidence="2 3" key="1">
    <citation type="journal article" date="2020" name="ISME J.">
        <title>Comparative genomics reveals insights into cyanobacterial evolution and habitat adaptation.</title>
        <authorList>
            <person name="Chen M.Y."/>
            <person name="Teng W.K."/>
            <person name="Zhao L."/>
            <person name="Hu C.X."/>
            <person name="Zhou Y.K."/>
            <person name="Han B.P."/>
            <person name="Song L.R."/>
            <person name="Shu W.S."/>
        </authorList>
    </citation>
    <scope>NUCLEOTIDE SEQUENCE [LARGE SCALE GENOMIC DNA]</scope>
    <source>
        <strain evidence="2 3">FACHB-1050</strain>
    </source>
</reference>
<sequence>MSNSKRNILGLWILTNTFGFVLGMIFAVLSISVSWALYSSSNPYSNVFRFVSVLPASSVAFAQWLVLRRFFTGLRWWIVASVGGAILGWIIFTTENRLLMIFATLPVGCMQYLCIHQSFEKKILWVLASTIGLFSVFIAGPVGVALYVVLTGICLTKWERQTIEKNNG</sequence>
<keyword evidence="1" id="KW-0472">Membrane</keyword>
<keyword evidence="3" id="KW-1185">Reference proteome</keyword>
<dbReference type="RefSeq" id="WP_190578425.1">
    <property type="nucleotide sequence ID" value="NZ_CAWPQU010000009.1"/>
</dbReference>
<organism evidence="2 3">
    <name type="scientific">Phormidium tenue FACHB-1050</name>
    <dbReference type="NCBI Taxonomy" id="2692857"/>
    <lineage>
        <taxon>Bacteria</taxon>
        <taxon>Bacillati</taxon>
        <taxon>Cyanobacteriota</taxon>
        <taxon>Cyanophyceae</taxon>
        <taxon>Oscillatoriophycideae</taxon>
        <taxon>Oscillatoriales</taxon>
        <taxon>Oscillatoriaceae</taxon>
        <taxon>Phormidium</taxon>
    </lineage>
</organism>
<dbReference type="EMBL" id="JACJQY010000017">
    <property type="protein sequence ID" value="MBD2317589.1"/>
    <property type="molecule type" value="Genomic_DNA"/>
</dbReference>
<evidence type="ECO:0000256" key="1">
    <source>
        <dbReference type="SAM" id="Phobius"/>
    </source>
</evidence>
<gene>
    <name evidence="2" type="ORF">H6G05_12125</name>
</gene>
<feature type="transmembrane region" description="Helical" evidence="1">
    <location>
        <begin position="12"/>
        <end position="35"/>
    </location>
</feature>
<feature type="transmembrane region" description="Helical" evidence="1">
    <location>
        <begin position="98"/>
        <end position="115"/>
    </location>
</feature>
<feature type="transmembrane region" description="Helical" evidence="1">
    <location>
        <begin position="124"/>
        <end position="150"/>
    </location>
</feature>
<proteinExistence type="predicted"/>
<accession>A0ABR8CA78</accession>
<evidence type="ECO:0000313" key="2">
    <source>
        <dbReference type="EMBL" id="MBD2317589.1"/>
    </source>
</evidence>
<name>A0ABR8CA78_9CYAN</name>
<comment type="caution">
    <text evidence="2">The sequence shown here is derived from an EMBL/GenBank/DDBJ whole genome shotgun (WGS) entry which is preliminary data.</text>
</comment>